<feature type="domain" description="CzcB-like barrel-sandwich hybrid" evidence="5">
    <location>
        <begin position="80"/>
        <end position="203"/>
    </location>
</feature>
<feature type="domain" description="CusB-like beta-barrel" evidence="4">
    <location>
        <begin position="210"/>
        <end position="280"/>
    </location>
</feature>
<dbReference type="InterPro" id="IPR058637">
    <property type="entry name" value="YknX-like_C"/>
</dbReference>
<protein>
    <submittedName>
        <fullName evidence="7">Efflux RND transporter periplasmic adaptor subunit</fullName>
    </submittedName>
</protein>
<dbReference type="EMBL" id="CP170721">
    <property type="protein sequence ID" value="XIA17367.1"/>
    <property type="molecule type" value="Genomic_DNA"/>
</dbReference>
<dbReference type="GO" id="GO:0015562">
    <property type="term" value="F:efflux transmembrane transporter activity"/>
    <property type="evidence" value="ECO:0007669"/>
    <property type="project" value="TreeGrafter"/>
</dbReference>
<dbReference type="Gene3D" id="1.10.287.470">
    <property type="entry name" value="Helix hairpin bin"/>
    <property type="match status" value="1"/>
</dbReference>
<dbReference type="AlphaFoldDB" id="A0AB74URR7"/>
<dbReference type="Pfam" id="PF25989">
    <property type="entry name" value="YknX_C"/>
    <property type="match status" value="1"/>
</dbReference>
<organism evidence="7">
    <name type="scientific">Rhodanobacter sp. FW102-FHT14D07</name>
    <dbReference type="NCBI Taxonomy" id="3351462"/>
    <lineage>
        <taxon>Bacteria</taxon>
        <taxon>Pseudomonadati</taxon>
        <taxon>Pseudomonadota</taxon>
        <taxon>Gammaproteobacteria</taxon>
        <taxon>Lysobacterales</taxon>
        <taxon>Rhodanobacteraceae</taxon>
        <taxon>Rhodanobacter</taxon>
    </lineage>
</organism>
<evidence type="ECO:0000256" key="1">
    <source>
        <dbReference type="ARBA" id="ARBA00009477"/>
    </source>
</evidence>
<dbReference type="NCBIfam" id="TIGR01730">
    <property type="entry name" value="RND_mfp"/>
    <property type="match status" value="1"/>
</dbReference>
<dbReference type="Pfam" id="PF25973">
    <property type="entry name" value="BSH_CzcB"/>
    <property type="match status" value="1"/>
</dbReference>
<keyword evidence="3" id="KW-1133">Transmembrane helix</keyword>
<dbReference type="Gene3D" id="2.40.30.170">
    <property type="match status" value="1"/>
</dbReference>
<dbReference type="Pfam" id="PF25954">
    <property type="entry name" value="Beta-barrel_RND_2"/>
    <property type="match status" value="1"/>
</dbReference>
<keyword evidence="3" id="KW-0472">Membrane</keyword>
<feature type="transmembrane region" description="Helical" evidence="3">
    <location>
        <begin position="26"/>
        <end position="45"/>
    </location>
</feature>
<dbReference type="InterPro" id="IPR058792">
    <property type="entry name" value="Beta-barrel_RND_2"/>
</dbReference>
<reference evidence="7" key="1">
    <citation type="submission" date="2024-10" db="EMBL/GenBank/DDBJ databases">
        <authorList>
            <person name="Lesea H.P."/>
            <person name="Kuehl J.V."/>
            <person name="Chandonia J.-M."/>
        </authorList>
    </citation>
    <scope>NUCLEOTIDE SEQUENCE</scope>
    <source>
        <strain evidence="7">FW102-FHT14D07</strain>
    </source>
</reference>
<dbReference type="InterPro" id="IPR006143">
    <property type="entry name" value="RND_pump_MFP"/>
</dbReference>
<evidence type="ECO:0000259" key="4">
    <source>
        <dbReference type="Pfam" id="PF25954"/>
    </source>
</evidence>
<feature type="region of interest" description="Disordered" evidence="2">
    <location>
        <begin position="1"/>
        <end position="22"/>
    </location>
</feature>
<name>A0AB74URR7_9GAMM</name>
<keyword evidence="3" id="KW-0812">Transmembrane</keyword>
<sequence>MPDPFHAKAASTTRNPTPRPTRQRHVVRWLVGAALVFGLAGWAAWRLLPPRVAVIHAHRGLAIEAVYATGTVEPSIMLPIAARITARLVELDTDEGDRVRAGQQLARLEDTDLASNLAQLRSQEAFAHAGYDRYAALLSRGVIARVQYDRARADWLSAHSAANRAVAELRYARLLAPTAGTVIRRDGEIGQLVRPGDAVFWLAVDSPLRVTADVDEEDIARVTARQPVLIRADAFPGQVFHGHVHSVTPKGDPTARSYRVRIALDGNTPLHVGMTAEVNIIVRRHDDAILVPEGVIDGDRVWVVRQGRLQSRRVVTGIRDERQTEVVAGLSESDAVVAAPAQGMRDGAKVRVAATGASP</sequence>
<gene>
    <name evidence="7" type="ORF">ACFYG5_12405</name>
</gene>
<proteinExistence type="inferred from homology"/>
<accession>A0AB74URR7</accession>
<dbReference type="Gene3D" id="2.40.420.20">
    <property type="match status" value="1"/>
</dbReference>
<evidence type="ECO:0000313" key="7">
    <source>
        <dbReference type="EMBL" id="XIA17367.1"/>
    </source>
</evidence>
<evidence type="ECO:0000259" key="5">
    <source>
        <dbReference type="Pfam" id="PF25973"/>
    </source>
</evidence>
<dbReference type="RefSeq" id="WP_395116679.1">
    <property type="nucleotide sequence ID" value="NZ_CP170721.1"/>
</dbReference>
<comment type="similarity">
    <text evidence="1">Belongs to the membrane fusion protein (MFP) (TC 8.A.1) family.</text>
</comment>
<dbReference type="Gene3D" id="2.40.50.100">
    <property type="match status" value="1"/>
</dbReference>
<dbReference type="GO" id="GO:1990281">
    <property type="term" value="C:efflux pump complex"/>
    <property type="evidence" value="ECO:0007669"/>
    <property type="project" value="TreeGrafter"/>
</dbReference>
<evidence type="ECO:0000256" key="2">
    <source>
        <dbReference type="SAM" id="MobiDB-lite"/>
    </source>
</evidence>
<dbReference type="SUPFAM" id="SSF111369">
    <property type="entry name" value="HlyD-like secretion proteins"/>
    <property type="match status" value="1"/>
</dbReference>
<dbReference type="PANTHER" id="PTHR30469">
    <property type="entry name" value="MULTIDRUG RESISTANCE PROTEIN MDTA"/>
    <property type="match status" value="1"/>
</dbReference>
<dbReference type="InterPro" id="IPR058647">
    <property type="entry name" value="BSH_CzcB-like"/>
</dbReference>
<evidence type="ECO:0000259" key="6">
    <source>
        <dbReference type="Pfam" id="PF25989"/>
    </source>
</evidence>
<feature type="domain" description="YknX-like C-terminal permuted SH3-like" evidence="6">
    <location>
        <begin position="299"/>
        <end position="352"/>
    </location>
</feature>
<evidence type="ECO:0000256" key="3">
    <source>
        <dbReference type="SAM" id="Phobius"/>
    </source>
</evidence>